<keyword evidence="13" id="KW-1185">Reference proteome</keyword>
<evidence type="ECO:0000256" key="9">
    <source>
        <dbReference type="SAM" id="Phobius"/>
    </source>
</evidence>
<dbReference type="GO" id="GO:0008982">
    <property type="term" value="F:protein-N(PI)-phosphohistidine-sugar phosphotransferase activity"/>
    <property type="evidence" value="ECO:0007669"/>
    <property type="project" value="UniProtKB-UniRule"/>
</dbReference>
<keyword evidence="4 8" id="KW-0762">Sugar transport</keyword>
<feature type="transmembrane region" description="Helical" evidence="9">
    <location>
        <begin position="298"/>
        <end position="318"/>
    </location>
</feature>
<dbReference type="Proteomes" id="UP001167919">
    <property type="component" value="Unassembled WGS sequence"/>
</dbReference>
<evidence type="ECO:0000256" key="5">
    <source>
        <dbReference type="ARBA" id="ARBA00022692"/>
    </source>
</evidence>
<evidence type="ECO:0000313" key="12">
    <source>
        <dbReference type="EMBL" id="QAS69087.1"/>
    </source>
</evidence>
<keyword evidence="2 8" id="KW-0813">Transport</keyword>
<dbReference type="EMBL" id="SDWY01000001">
    <property type="protein sequence ID" value="MDN6899937.1"/>
    <property type="molecule type" value="Genomic_DNA"/>
</dbReference>
<dbReference type="InterPro" id="IPR004796">
    <property type="entry name" value="PTS_IIC_cello"/>
</dbReference>
<comment type="function">
    <text evidence="8">The phosphoenolpyruvate-dependent sugar phosphotransferase system (PTS), a major carbohydrate active -transport system, catalyzes the phosphorylation of incoming sugar substrates concomitant with their translocation across the cell membrane.</text>
</comment>
<evidence type="ECO:0000256" key="8">
    <source>
        <dbReference type="PIRNR" id="PIRNR006351"/>
    </source>
</evidence>
<dbReference type="PROSITE" id="PS51105">
    <property type="entry name" value="PTS_EIIC_TYPE_3"/>
    <property type="match status" value="1"/>
</dbReference>
<evidence type="ECO:0000256" key="6">
    <source>
        <dbReference type="ARBA" id="ARBA00022989"/>
    </source>
</evidence>
<organism evidence="11 14">
    <name type="scientific">Oenococcus sicerae</name>
    <dbReference type="NCBI Taxonomy" id="2203724"/>
    <lineage>
        <taxon>Bacteria</taxon>
        <taxon>Bacillati</taxon>
        <taxon>Bacillota</taxon>
        <taxon>Bacilli</taxon>
        <taxon>Lactobacillales</taxon>
        <taxon>Lactobacillaceae</taxon>
        <taxon>Oenococcus</taxon>
    </lineage>
</organism>
<evidence type="ECO:0000256" key="3">
    <source>
        <dbReference type="ARBA" id="ARBA00022475"/>
    </source>
</evidence>
<feature type="transmembrane region" description="Helical" evidence="9">
    <location>
        <begin position="364"/>
        <end position="386"/>
    </location>
</feature>
<evidence type="ECO:0000256" key="7">
    <source>
        <dbReference type="ARBA" id="ARBA00023136"/>
    </source>
</evidence>
<dbReference type="AlphaFoldDB" id="A0AAJ1RBY6"/>
<evidence type="ECO:0000256" key="1">
    <source>
        <dbReference type="ARBA" id="ARBA00004651"/>
    </source>
</evidence>
<dbReference type="GO" id="GO:1901264">
    <property type="term" value="P:carbohydrate derivative transport"/>
    <property type="evidence" value="ECO:0007669"/>
    <property type="project" value="TreeGrafter"/>
</dbReference>
<feature type="transmembrane region" description="Helical" evidence="9">
    <location>
        <begin position="239"/>
        <end position="261"/>
    </location>
</feature>
<gene>
    <name evidence="12" type="ORF">DLJ48_00315</name>
    <name evidence="11" type="ORF">EVC35_02805</name>
</gene>
<name>A0AAJ1RBY6_9LACO</name>
<feature type="transmembrane region" description="Helical" evidence="9">
    <location>
        <begin position="81"/>
        <end position="98"/>
    </location>
</feature>
<proteinExistence type="predicted"/>
<keyword evidence="7 8" id="KW-0472">Membrane</keyword>
<protein>
    <recommendedName>
        <fullName evidence="8">Permease IIC component</fullName>
    </recommendedName>
</protein>
<feature type="transmembrane region" description="Helical" evidence="9">
    <location>
        <begin position="37"/>
        <end position="61"/>
    </location>
</feature>
<evidence type="ECO:0000256" key="4">
    <source>
        <dbReference type="ARBA" id="ARBA00022597"/>
    </source>
</evidence>
<evidence type="ECO:0000256" key="2">
    <source>
        <dbReference type="ARBA" id="ARBA00022448"/>
    </source>
</evidence>
<dbReference type="EMBL" id="CP029684">
    <property type="protein sequence ID" value="QAS69087.1"/>
    <property type="molecule type" value="Genomic_DNA"/>
</dbReference>
<evidence type="ECO:0000259" key="10">
    <source>
        <dbReference type="PROSITE" id="PS51105"/>
    </source>
</evidence>
<reference evidence="12" key="3">
    <citation type="submission" date="2020-01" db="EMBL/GenBank/DDBJ databases">
        <authorList>
            <person name="Cousin F.J."/>
            <person name="Le Guellec R."/>
            <person name="Cretenet M."/>
        </authorList>
    </citation>
    <scope>NUCLEOTIDE SEQUENCE</scope>
    <source>
        <strain evidence="12">UCMA 15228</strain>
    </source>
</reference>
<dbReference type="GO" id="GO:0005886">
    <property type="term" value="C:plasma membrane"/>
    <property type="evidence" value="ECO:0007669"/>
    <property type="project" value="UniProtKB-SubCell"/>
</dbReference>
<keyword evidence="3 8" id="KW-1003">Cell membrane</keyword>
<dbReference type="RefSeq" id="WP_128684887.1">
    <property type="nucleotide sequence ID" value="NZ_CP029684.2"/>
</dbReference>
<dbReference type="Proteomes" id="UP000286907">
    <property type="component" value="Chromosome"/>
</dbReference>
<keyword evidence="5 9" id="KW-0812">Transmembrane</keyword>
<dbReference type="PANTHER" id="PTHR33989">
    <property type="match status" value="1"/>
</dbReference>
<evidence type="ECO:0000313" key="11">
    <source>
        <dbReference type="EMBL" id="MDN6899937.1"/>
    </source>
</evidence>
<feature type="domain" description="PTS EIIC type-3" evidence="10">
    <location>
        <begin position="13"/>
        <end position="424"/>
    </location>
</feature>
<dbReference type="InterPro" id="IPR004501">
    <property type="entry name" value="PTS_EIIC_3"/>
</dbReference>
<evidence type="ECO:0000313" key="13">
    <source>
        <dbReference type="Proteomes" id="UP000286907"/>
    </source>
</evidence>
<dbReference type="Pfam" id="PF02378">
    <property type="entry name" value="PTS_EIIC"/>
    <property type="match status" value="1"/>
</dbReference>
<dbReference type="InterPro" id="IPR003352">
    <property type="entry name" value="PTS_EIIC"/>
</dbReference>
<feature type="transmembrane region" description="Helical" evidence="9">
    <location>
        <begin position="406"/>
        <end position="424"/>
    </location>
</feature>
<dbReference type="PIRSF" id="PIRSF006351">
    <property type="entry name" value="PTS_EIIC-Cellobiose"/>
    <property type="match status" value="1"/>
</dbReference>
<feature type="transmembrane region" description="Helical" evidence="9">
    <location>
        <begin position="144"/>
        <end position="167"/>
    </location>
</feature>
<keyword evidence="6 9" id="KW-1133">Transmembrane helix</keyword>
<evidence type="ECO:0000313" key="14">
    <source>
        <dbReference type="Proteomes" id="UP001167919"/>
    </source>
</evidence>
<dbReference type="GO" id="GO:0009401">
    <property type="term" value="P:phosphoenolpyruvate-dependent sugar phosphotransferase system"/>
    <property type="evidence" value="ECO:0007669"/>
    <property type="project" value="InterPro"/>
</dbReference>
<feature type="transmembrane region" description="Helical" evidence="9">
    <location>
        <begin position="110"/>
        <end position="132"/>
    </location>
</feature>
<dbReference type="PANTHER" id="PTHR33989:SF10">
    <property type="entry name" value="PERMEASE IIC COMPONENT"/>
    <property type="match status" value="1"/>
</dbReference>
<reference evidence="12 13" key="1">
    <citation type="journal article" date="2019" name="Syst. Appl. Microbiol.">
        <title>Oenococcus sicerae sp. nov., isolated from French cider.</title>
        <authorList>
            <person name="Cousin F.J."/>
            <person name="Le Guellec R."/>
            <person name="Chagnot C."/>
            <person name="Goux D."/>
            <person name="Dalmasso M."/>
            <person name="Laplace J.M."/>
            <person name="Cretenet M."/>
        </authorList>
    </citation>
    <scope>NUCLEOTIDE SEQUENCE [LARGE SCALE GENOMIC DNA]</scope>
    <source>
        <strain evidence="12 13">UCMA 15228</strain>
    </source>
</reference>
<sequence length="444" mass="47989">MDNSEKKSTGKKVLDKFSDFSARVGNEVHLRSLRDSFAMIMPLFILAGVAVLINNVIFPLIASGNSLVNLQFWGNMVTNGTLNIAGLVLAPVIGYTLARNKGFENALLPAVIALSSLVIVMPFTLNVIPVGATKTVNVSGILSFSNLGTTGMFAGIIIGLVATEIFMRLSKIKHLKINIGGNVPPSVSASFSDMIPVIITLSFMALLSALLLVLGKTNLIALITNLIQEPLRRFNTSLPGMLFIYSCGNFLFTLGIHQTVINGTLLDPVLLINMNKNMAAYAAHKAIPYILTNTFRDTFGMIGGTGSTLCLLIAIFIFSKQRASKNVASLAGAPGIFNINEPVIFGYPIVFNIPMMIPFVLQPVIGILIAYFFTSIGWMSRVVVLIPWTTPPLLSAYLATAGDWRAVLVQLLIIIFGVAFYLPFMKISERVVARETALASKKTV</sequence>
<dbReference type="InterPro" id="IPR051088">
    <property type="entry name" value="PTS_Sugar-EIIC/EIIB"/>
</dbReference>
<dbReference type="NCBIfam" id="TIGR00410">
    <property type="entry name" value="lacE"/>
    <property type="match status" value="1"/>
</dbReference>
<accession>A0AAJ1RBY6</accession>
<comment type="subcellular location">
    <subcellularLocation>
        <location evidence="1">Cell membrane</location>
        <topology evidence="1">Multi-pass membrane protein</topology>
    </subcellularLocation>
</comment>
<reference evidence="11" key="2">
    <citation type="submission" date="2019-01" db="EMBL/GenBank/DDBJ databases">
        <title>Oenococcus sicerae UCMA17102.</title>
        <authorList>
            <person name="Cousin F.J."/>
            <person name="Le Guellec R."/>
            <person name="Cretenet M."/>
        </authorList>
    </citation>
    <scope>NUCLEOTIDE SEQUENCE</scope>
    <source>
        <strain evidence="11">UCMA17102</strain>
    </source>
</reference>